<accession>A0A396SAR6</accession>
<dbReference type="AlphaFoldDB" id="A0A396SAR6"/>
<organism evidence="1 2">
    <name type="scientific">Ureibacillus yapensis</name>
    <dbReference type="NCBI Taxonomy" id="2304605"/>
    <lineage>
        <taxon>Bacteria</taxon>
        <taxon>Bacillati</taxon>
        <taxon>Bacillota</taxon>
        <taxon>Bacilli</taxon>
        <taxon>Bacillales</taxon>
        <taxon>Caryophanaceae</taxon>
        <taxon>Ureibacillus</taxon>
    </lineage>
</organism>
<keyword evidence="2" id="KW-1185">Reference proteome</keyword>
<dbReference type="Proteomes" id="UP000265692">
    <property type="component" value="Unassembled WGS sequence"/>
</dbReference>
<proteinExistence type="predicted"/>
<name>A0A396SAR6_9BACL</name>
<sequence length="182" mass="21544">MSSYCIKKIRENAFYLYRKTYLYPEYHASLGKLLGLTEEQVIDIRDNEPEIWNNDEFKEARKKVKSKSRSKFQYESLGRWRDDVTSLKDIEIDKDSDQLTPLEEKILKMDIVQWFLQDLSKQNAEKLGTKPGDEMKKLLREKEKKVKQVAALGYGFKEAEEIVLNRYYKKANEFNAKGLSRV</sequence>
<evidence type="ECO:0000313" key="2">
    <source>
        <dbReference type="Proteomes" id="UP000265692"/>
    </source>
</evidence>
<dbReference type="EMBL" id="QWEI01000002">
    <property type="protein sequence ID" value="RHW38222.1"/>
    <property type="molecule type" value="Genomic_DNA"/>
</dbReference>
<dbReference type="RefSeq" id="WP_118875257.1">
    <property type="nucleotide sequence ID" value="NZ_QWEI01000002.1"/>
</dbReference>
<protein>
    <submittedName>
        <fullName evidence="1">Uncharacterized protein</fullName>
    </submittedName>
</protein>
<comment type="caution">
    <text evidence="1">The sequence shown here is derived from an EMBL/GenBank/DDBJ whole genome shotgun (WGS) entry which is preliminary data.</text>
</comment>
<gene>
    <name evidence="1" type="ORF">D1B33_04865</name>
</gene>
<reference evidence="1 2" key="1">
    <citation type="submission" date="2018-08" db="EMBL/GenBank/DDBJ databases">
        <title>Lysinibacillus sp. YLB-03 draft genome sequence.</title>
        <authorList>
            <person name="Yu L."/>
        </authorList>
    </citation>
    <scope>NUCLEOTIDE SEQUENCE [LARGE SCALE GENOMIC DNA]</scope>
    <source>
        <strain evidence="1 2">YLB-03</strain>
    </source>
</reference>
<evidence type="ECO:0000313" key="1">
    <source>
        <dbReference type="EMBL" id="RHW38222.1"/>
    </source>
</evidence>